<keyword evidence="2" id="KW-0315">Glutamine amidotransferase</keyword>
<dbReference type="InterPro" id="IPR010768">
    <property type="entry name" value="GATase1-like"/>
</dbReference>
<gene>
    <name evidence="2" type="ORF">GCM10009547_01020</name>
</gene>
<dbReference type="CDD" id="cd03143">
    <property type="entry name" value="A4_beta-galactosidase_middle_domain"/>
    <property type="match status" value="1"/>
</dbReference>
<dbReference type="SUPFAM" id="SSF52317">
    <property type="entry name" value="Class I glutamine amidotransferase-like"/>
    <property type="match status" value="1"/>
</dbReference>
<dbReference type="EMBL" id="BAAAHE010000001">
    <property type="protein sequence ID" value="GAA0603259.1"/>
    <property type="molecule type" value="Genomic_DNA"/>
</dbReference>
<accession>A0ABN1G3C6</accession>
<dbReference type="PIRSF" id="PIRSF034405">
    <property type="entry name" value="UCP034405"/>
    <property type="match status" value="1"/>
</dbReference>
<evidence type="ECO:0000259" key="1">
    <source>
        <dbReference type="Pfam" id="PF07090"/>
    </source>
</evidence>
<organism evidence="2 3">
    <name type="scientific">Sporichthya brevicatena</name>
    <dbReference type="NCBI Taxonomy" id="171442"/>
    <lineage>
        <taxon>Bacteria</taxon>
        <taxon>Bacillati</taxon>
        <taxon>Actinomycetota</taxon>
        <taxon>Actinomycetes</taxon>
        <taxon>Sporichthyales</taxon>
        <taxon>Sporichthyaceae</taxon>
        <taxon>Sporichthya</taxon>
    </lineage>
</organism>
<comment type="caution">
    <text evidence="2">The sequence shown here is derived from an EMBL/GenBank/DDBJ whole genome shotgun (WGS) entry which is preliminary data.</text>
</comment>
<dbReference type="InterPro" id="IPR017027">
    <property type="entry name" value="STM3548-like"/>
</dbReference>
<reference evidence="2 3" key="1">
    <citation type="journal article" date="2019" name="Int. J. Syst. Evol. Microbiol.">
        <title>The Global Catalogue of Microorganisms (GCM) 10K type strain sequencing project: providing services to taxonomists for standard genome sequencing and annotation.</title>
        <authorList>
            <consortium name="The Broad Institute Genomics Platform"/>
            <consortium name="The Broad Institute Genome Sequencing Center for Infectious Disease"/>
            <person name="Wu L."/>
            <person name="Ma J."/>
        </authorList>
    </citation>
    <scope>NUCLEOTIDE SEQUENCE [LARGE SCALE GENOMIC DNA]</scope>
    <source>
        <strain evidence="2 3">JCM 10671</strain>
    </source>
</reference>
<keyword evidence="3" id="KW-1185">Reference proteome</keyword>
<name>A0ABN1G3C6_9ACTN</name>
<evidence type="ECO:0000313" key="2">
    <source>
        <dbReference type="EMBL" id="GAA0603259.1"/>
    </source>
</evidence>
<feature type="domain" description="Putative glutamine amidotransferase" evidence="1">
    <location>
        <begin position="10"/>
        <end position="251"/>
    </location>
</feature>
<sequence length="263" mass="28778">MTTNKSGLRALVVGESWIKHTIHMKGFDHFQNTEYEEGAGVFLHCLERSGIDVTYIRGHEVSGRFPTAAAELAQFDVVVISDIGANSFLLCDETFLHSQLTVNRLELLADYVEQGGGLVMVGGYLSFSGIEGRARYGRSPLARVLPVEMFDRDDRVELPEGFQAQVDLPEHPALGGTPPQWPTLLGYNQFVAKPEATVVASRGDDPILVTGSYGAGNTVAFASDLAPHWAPPQFMNWEHYPRLWEAILTWAAAGRSGRGSTTS</sequence>
<dbReference type="PANTHER" id="PTHR37947:SF1">
    <property type="entry name" value="BLL2462 PROTEIN"/>
    <property type="match status" value="1"/>
</dbReference>
<proteinExistence type="predicted"/>
<dbReference type="Proteomes" id="UP001500957">
    <property type="component" value="Unassembled WGS sequence"/>
</dbReference>
<dbReference type="RefSeq" id="WP_344600452.1">
    <property type="nucleotide sequence ID" value="NZ_BAAAHE010000001.1"/>
</dbReference>
<protein>
    <submittedName>
        <fullName evidence="2">Glutamine amidotransferase</fullName>
    </submittedName>
</protein>
<dbReference type="PANTHER" id="PTHR37947">
    <property type="entry name" value="BLL2462 PROTEIN"/>
    <property type="match status" value="1"/>
</dbReference>
<dbReference type="Gene3D" id="3.40.50.880">
    <property type="match status" value="1"/>
</dbReference>
<dbReference type="InterPro" id="IPR029062">
    <property type="entry name" value="Class_I_gatase-like"/>
</dbReference>
<dbReference type="Pfam" id="PF07090">
    <property type="entry name" value="GATase1_like"/>
    <property type="match status" value="1"/>
</dbReference>
<evidence type="ECO:0000313" key="3">
    <source>
        <dbReference type="Proteomes" id="UP001500957"/>
    </source>
</evidence>